<evidence type="ECO:0000313" key="1">
    <source>
        <dbReference type="EMBL" id="AIR10938.1"/>
    </source>
</evidence>
<organism evidence="1 2">
    <name type="scientific">Ligilactobacillus salivarius</name>
    <dbReference type="NCBI Taxonomy" id="1624"/>
    <lineage>
        <taxon>Bacteria</taxon>
        <taxon>Bacillati</taxon>
        <taxon>Bacillota</taxon>
        <taxon>Bacilli</taxon>
        <taxon>Lactobacillales</taxon>
        <taxon>Lactobacillaceae</taxon>
        <taxon>Ligilactobacillus</taxon>
    </lineage>
</organism>
<dbReference type="EMBL" id="CP007646">
    <property type="protein sequence ID" value="AIR10938.1"/>
    <property type="molecule type" value="Genomic_DNA"/>
</dbReference>
<gene>
    <name evidence="1" type="ORF">LSJ_1276</name>
</gene>
<reference evidence="1 2" key="1">
    <citation type="journal article" date="2014" name="BMC Genomics">
        <title>Unusual genome complexity in Lactobacillus salivarius JCM1046.</title>
        <authorList>
            <person name="Raftis E.J."/>
            <person name="Forde B.M."/>
            <person name="Claesson M.J."/>
            <person name="O'Toole P.W."/>
        </authorList>
    </citation>
    <scope>NUCLEOTIDE SEQUENCE [LARGE SCALE GENOMIC DNA]</scope>
    <source>
        <strain evidence="1 2">JCM1046</strain>
    </source>
</reference>
<protein>
    <recommendedName>
        <fullName evidence="3">DUF4828 domain-containing protein</fullName>
    </recommendedName>
</protein>
<dbReference type="KEGG" id="lsj:LSJ_1276"/>
<accession>A0A089QGJ2</accession>
<name>A0A089QGJ2_9LACO</name>
<dbReference type="Proteomes" id="UP000029488">
    <property type="component" value="Chromosome"/>
</dbReference>
<evidence type="ECO:0000313" key="2">
    <source>
        <dbReference type="Proteomes" id="UP000029488"/>
    </source>
</evidence>
<dbReference type="Pfam" id="PF16110">
    <property type="entry name" value="DUF4828"/>
    <property type="match status" value="1"/>
</dbReference>
<dbReference type="AlphaFoldDB" id="A0A089QGJ2"/>
<sequence length="130" mass="15572">MFLSLEELIVVMERRHFVRSKWFLKDGIKNFFHAKKKHRKNKITIPAFYFGVWMFTDEISKRSHRLEVADNLEIFIDGKRLPGKIVSLDNRELLFLDNYGYHLRIDAVNQLPISVYDEADDRVYPLEKLN</sequence>
<proteinExistence type="predicted"/>
<dbReference type="InterPro" id="IPR032254">
    <property type="entry name" value="DUF4828"/>
</dbReference>
<evidence type="ECO:0008006" key="3">
    <source>
        <dbReference type="Google" id="ProtNLM"/>
    </source>
</evidence>